<keyword evidence="6" id="KW-0865">Zymogen</keyword>
<dbReference type="PRINTS" id="PR00722">
    <property type="entry name" value="CHYMOTRYPSIN"/>
</dbReference>
<dbReference type="PANTHER" id="PTHR24276:SF97">
    <property type="entry name" value="GH13245P2-RELATED"/>
    <property type="match status" value="1"/>
</dbReference>
<evidence type="ECO:0000256" key="4">
    <source>
        <dbReference type="ARBA" id="ARBA00022801"/>
    </source>
</evidence>
<keyword evidence="5" id="KW-0720">Serine protease</keyword>
<feature type="signal peptide" evidence="10">
    <location>
        <begin position="1"/>
        <end position="17"/>
    </location>
</feature>
<keyword evidence="10" id="KW-0732">Signal</keyword>
<organism evidence="12 13">
    <name type="scientific">Bombyx mori</name>
    <name type="common">Silk moth</name>
    <dbReference type="NCBI Taxonomy" id="7091"/>
    <lineage>
        <taxon>Eukaryota</taxon>
        <taxon>Metazoa</taxon>
        <taxon>Ecdysozoa</taxon>
        <taxon>Arthropoda</taxon>
        <taxon>Hexapoda</taxon>
        <taxon>Insecta</taxon>
        <taxon>Pterygota</taxon>
        <taxon>Neoptera</taxon>
        <taxon>Endopterygota</taxon>
        <taxon>Lepidoptera</taxon>
        <taxon>Glossata</taxon>
        <taxon>Ditrysia</taxon>
        <taxon>Bombycoidea</taxon>
        <taxon>Bombycidae</taxon>
        <taxon>Bombycinae</taxon>
        <taxon>Bombyx</taxon>
    </lineage>
</organism>
<dbReference type="Proteomes" id="UP000005204">
    <property type="component" value="Unassembled WGS sequence"/>
</dbReference>
<evidence type="ECO:0000256" key="10">
    <source>
        <dbReference type="SAM" id="SignalP"/>
    </source>
</evidence>
<evidence type="ECO:0000256" key="8">
    <source>
        <dbReference type="ARBA" id="ARBA00036320"/>
    </source>
</evidence>
<dbReference type="SMART" id="SM00020">
    <property type="entry name" value="Tryp_SPc"/>
    <property type="match status" value="1"/>
</dbReference>
<evidence type="ECO:0000313" key="12">
    <source>
        <dbReference type="EnsemblMetazoa" id="XP_004931414.2"/>
    </source>
</evidence>
<dbReference type="InterPro" id="IPR043504">
    <property type="entry name" value="Peptidase_S1_PA_chymotrypsin"/>
</dbReference>
<dbReference type="EnsemblMetazoa" id="XM_004931357.3">
    <property type="protein sequence ID" value="XP_004931414.2"/>
    <property type="gene ID" value="LOC101743799"/>
</dbReference>
<reference evidence="12" key="2">
    <citation type="submission" date="2022-06" db="UniProtKB">
        <authorList>
            <consortium name="EnsemblMetazoa"/>
        </authorList>
    </citation>
    <scope>IDENTIFICATION</scope>
    <source>
        <strain evidence="12">p50T (Dazao)</strain>
    </source>
</reference>
<dbReference type="Gene3D" id="2.40.10.10">
    <property type="entry name" value="Trypsin-like serine proteases"/>
    <property type="match status" value="1"/>
</dbReference>
<evidence type="ECO:0000256" key="7">
    <source>
        <dbReference type="ARBA" id="ARBA00023157"/>
    </source>
</evidence>
<evidence type="ECO:0000313" key="13">
    <source>
        <dbReference type="Proteomes" id="UP000005204"/>
    </source>
</evidence>
<dbReference type="PROSITE" id="PS50240">
    <property type="entry name" value="TRYPSIN_DOM"/>
    <property type="match status" value="1"/>
</dbReference>
<dbReference type="AlphaFoldDB" id="A0A8R2AQQ4"/>
<keyword evidence="4" id="KW-0378">Hydrolase</keyword>
<keyword evidence="13" id="KW-1185">Reference proteome</keyword>
<keyword evidence="2" id="KW-0645">Protease</keyword>
<accession>A0A8R2AQQ4</accession>
<dbReference type="SMR" id="A0A8R2AQQ4"/>
<dbReference type="InterPro" id="IPR050430">
    <property type="entry name" value="Peptidase_S1"/>
</dbReference>
<feature type="chain" id="PRO_5035799771" description="trypsin" evidence="10">
    <location>
        <begin position="18"/>
        <end position="251"/>
    </location>
</feature>
<dbReference type="SUPFAM" id="SSF50494">
    <property type="entry name" value="Trypsin-like serine proteases"/>
    <property type="match status" value="1"/>
</dbReference>
<evidence type="ECO:0000256" key="5">
    <source>
        <dbReference type="ARBA" id="ARBA00022825"/>
    </source>
</evidence>
<sequence>MRSFWLLLAILIKHSGCLERRVYEGELVPIHSQKYLVRLCSQFTSPLMKINRRCSGSIIDKNWIITAAHCVVGPLRSVRVYHTSEYFTTKLIARVDPQNVFNKDFVKGSKTVSNEENDLALLKTRRPITFNDNIEPVLLASYPMEFGQVGIIAGYGKSESNASKPREGAVRIIDCKYTIGTDLLCSVGAVRAGSGDSGGPLISEGRLHGIITQSCSDVEINKFCVTIYVDVVVNLNWIQNVMDSSIKTQVF</sequence>
<name>A0A8R2AQQ4_BOMMO</name>
<dbReference type="PANTHER" id="PTHR24276">
    <property type="entry name" value="POLYSERASE-RELATED"/>
    <property type="match status" value="1"/>
</dbReference>
<dbReference type="InterPro" id="IPR001254">
    <property type="entry name" value="Trypsin_dom"/>
</dbReference>
<dbReference type="InterPro" id="IPR001314">
    <property type="entry name" value="Peptidase_S1A"/>
</dbReference>
<evidence type="ECO:0000256" key="1">
    <source>
        <dbReference type="ARBA" id="ARBA00007664"/>
    </source>
</evidence>
<keyword evidence="7" id="KW-1015">Disulfide bond</keyword>
<keyword evidence="3" id="KW-0222">Digestion</keyword>
<evidence type="ECO:0000256" key="3">
    <source>
        <dbReference type="ARBA" id="ARBA00022757"/>
    </source>
</evidence>
<evidence type="ECO:0000256" key="9">
    <source>
        <dbReference type="ARBA" id="ARBA00038868"/>
    </source>
</evidence>
<dbReference type="PROSITE" id="PS00134">
    <property type="entry name" value="TRYPSIN_HIS"/>
    <property type="match status" value="1"/>
</dbReference>
<protein>
    <recommendedName>
        <fullName evidence="9">trypsin</fullName>
        <ecNumber evidence="9">3.4.21.4</ecNumber>
    </recommendedName>
</protein>
<dbReference type="InterPro" id="IPR009003">
    <property type="entry name" value="Peptidase_S1_PA"/>
</dbReference>
<feature type="domain" description="Peptidase S1" evidence="11">
    <location>
        <begin position="22"/>
        <end position="243"/>
    </location>
</feature>
<evidence type="ECO:0000256" key="6">
    <source>
        <dbReference type="ARBA" id="ARBA00023145"/>
    </source>
</evidence>
<comment type="catalytic activity">
    <reaction evidence="8">
        <text>Preferential cleavage: Arg-|-Xaa, Lys-|-Xaa.</text>
        <dbReference type="EC" id="3.4.21.4"/>
    </reaction>
</comment>
<reference evidence="13" key="1">
    <citation type="journal article" date="2008" name="Insect Biochem. Mol. Biol.">
        <title>The genome of a lepidopteran model insect, the silkworm Bombyx mori.</title>
        <authorList>
            <consortium name="International Silkworm Genome Consortium"/>
        </authorList>
    </citation>
    <scope>NUCLEOTIDE SEQUENCE [LARGE SCALE GENOMIC DNA]</scope>
    <source>
        <strain evidence="13">p50T</strain>
    </source>
</reference>
<dbReference type="InterPro" id="IPR018114">
    <property type="entry name" value="TRYPSIN_HIS"/>
</dbReference>
<dbReference type="GO" id="GO:0004252">
    <property type="term" value="F:serine-type endopeptidase activity"/>
    <property type="evidence" value="ECO:0007669"/>
    <property type="project" value="UniProtKB-EC"/>
</dbReference>
<evidence type="ECO:0000259" key="11">
    <source>
        <dbReference type="PROSITE" id="PS50240"/>
    </source>
</evidence>
<dbReference type="EC" id="3.4.21.4" evidence="9"/>
<dbReference type="Pfam" id="PF00089">
    <property type="entry name" value="Trypsin"/>
    <property type="match status" value="1"/>
</dbReference>
<proteinExistence type="inferred from homology"/>
<dbReference type="GO" id="GO:0007586">
    <property type="term" value="P:digestion"/>
    <property type="evidence" value="ECO:0007669"/>
    <property type="project" value="UniProtKB-KW"/>
</dbReference>
<dbReference type="GO" id="GO:0006508">
    <property type="term" value="P:proteolysis"/>
    <property type="evidence" value="ECO:0007669"/>
    <property type="project" value="UniProtKB-KW"/>
</dbReference>
<comment type="similarity">
    <text evidence="1">Belongs to the peptidase S1 family.</text>
</comment>
<evidence type="ECO:0000256" key="2">
    <source>
        <dbReference type="ARBA" id="ARBA00022670"/>
    </source>
</evidence>